<dbReference type="EMBL" id="CM000765">
    <property type="protein sequence ID" value="KXG27252.1"/>
    <property type="molecule type" value="Genomic_DNA"/>
</dbReference>
<keyword evidence="3" id="KW-1185">Reference proteome</keyword>
<dbReference type="Gramene" id="KXG27252">
    <property type="protein sequence ID" value="KXG27252"/>
    <property type="gene ID" value="SORBI_3006G240000"/>
</dbReference>
<dbReference type="Proteomes" id="UP000000768">
    <property type="component" value="Chromosome 6"/>
</dbReference>
<dbReference type="AlphaFoldDB" id="A0A1B6PNK2"/>
<gene>
    <name evidence="2" type="ORF">SORBI_3006G240000</name>
</gene>
<reference evidence="3" key="2">
    <citation type="journal article" date="2018" name="Plant J.">
        <title>The Sorghum bicolor reference genome: improved assembly, gene annotations, a transcriptome atlas, and signatures of genome organization.</title>
        <authorList>
            <person name="McCormick R.F."/>
            <person name="Truong S.K."/>
            <person name="Sreedasyam A."/>
            <person name="Jenkins J."/>
            <person name="Shu S."/>
            <person name="Sims D."/>
            <person name="Kennedy M."/>
            <person name="Amirebrahimi M."/>
            <person name="Weers B.D."/>
            <person name="McKinley B."/>
            <person name="Mattison A."/>
            <person name="Morishige D.T."/>
            <person name="Grimwood J."/>
            <person name="Schmutz J."/>
            <person name="Mullet J.E."/>
        </authorList>
    </citation>
    <scope>NUCLEOTIDE SEQUENCE [LARGE SCALE GENOMIC DNA]</scope>
    <source>
        <strain evidence="3">cv. BTx623</strain>
    </source>
</reference>
<keyword evidence="1" id="KW-0472">Membrane</keyword>
<reference evidence="2 3" key="1">
    <citation type="journal article" date="2009" name="Nature">
        <title>The Sorghum bicolor genome and the diversification of grasses.</title>
        <authorList>
            <person name="Paterson A.H."/>
            <person name="Bowers J.E."/>
            <person name="Bruggmann R."/>
            <person name="Dubchak I."/>
            <person name="Grimwood J."/>
            <person name="Gundlach H."/>
            <person name="Haberer G."/>
            <person name="Hellsten U."/>
            <person name="Mitros T."/>
            <person name="Poliakov A."/>
            <person name="Schmutz J."/>
            <person name="Spannagl M."/>
            <person name="Tang H."/>
            <person name="Wang X."/>
            <person name="Wicker T."/>
            <person name="Bharti A.K."/>
            <person name="Chapman J."/>
            <person name="Feltus F.A."/>
            <person name="Gowik U."/>
            <person name="Grigoriev I.V."/>
            <person name="Lyons E."/>
            <person name="Maher C.A."/>
            <person name="Martis M."/>
            <person name="Narechania A."/>
            <person name="Otillar R.P."/>
            <person name="Penning B.W."/>
            <person name="Salamov A.A."/>
            <person name="Wang Y."/>
            <person name="Zhang L."/>
            <person name="Carpita N.C."/>
            <person name="Freeling M."/>
            <person name="Gingle A.R."/>
            <person name="Hash C.T."/>
            <person name="Keller B."/>
            <person name="Klein P."/>
            <person name="Kresovich S."/>
            <person name="McCann M.C."/>
            <person name="Ming R."/>
            <person name="Peterson D.G."/>
            <person name="Mehboob-ur-Rahman"/>
            <person name="Ware D."/>
            <person name="Westhoff P."/>
            <person name="Mayer K.F."/>
            <person name="Messing J."/>
            <person name="Rokhsar D.S."/>
        </authorList>
    </citation>
    <scope>NUCLEOTIDE SEQUENCE [LARGE SCALE GENOMIC DNA]</scope>
    <source>
        <strain evidence="3">cv. BTx623</strain>
    </source>
</reference>
<keyword evidence="1" id="KW-0812">Transmembrane</keyword>
<evidence type="ECO:0000313" key="3">
    <source>
        <dbReference type="Proteomes" id="UP000000768"/>
    </source>
</evidence>
<protein>
    <submittedName>
        <fullName evidence="2">Uncharacterized protein</fullName>
    </submittedName>
</protein>
<keyword evidence="1" id="KW-1133">Transmembrane helix</keyword>
<name>A0A1B6PNK2_SORBI</name>
<evidence type="ECO:0000313" key="2">
    <source>
        <dbReference type="EMBL" id="KXG27252.1"/>
    </source>
</evidence>
<feature type="transmembrane region" description="Helical" evidence="1">
    <location>
        <begin position="40"/>
        <end position="65"/>
    </location>
</feature>
<sequence>MESQLDQSKRLYESRLEELKTKTQNGCCCSSSTWMIRMQIYLVVLTFSRSYYQIVMLCNISIFFLSKSHIVCLDSYGVLFIDLM</sequence>
<proteinExistence type="predicted"/>
<evidence type="ECO:0000256" key="1">
    <source>
        <dbReference type="SAM" id="Phobius"/>
    </source>
</evidence>
<accession>A0A1B6PNK2</accession>
<dbReference type="InParanoid" id="A0A1B6PNK2"/>
<organism evidence="2 3">
    <name type="scientific">Sorghum bicolor</name>
    <name type="common">Sorghum</name>
    <name type="synonym">Sorghum vulgare</name>
    <dbReference type="NCBI Taxonomy" id="4558"/>
    <lineage>
        <taxon>Eukaryota</taxon>
        <taxon>Viridiplantae</taxon>
        <taxon>Streptophyta</taxon>
        <taxon>Embryophyta</taxon>
        <taxon>Tracheophyta</taxon>
        <taxon>Spermatophyta</taxon>
        <taxon>Magnoliopsida</taxon>
        <taxon>Liliopsida</taxon>
        <taxon>Poales</taxon>
        <taxon>Poaceae</taxon>
        <taxon>PACMAD clade</taxon>
        <taxon>Panicoideae</taxon>
        <taxon>Andropogonodae</taxon>
        <taxon>Andropogoneae</taxon>
        <taxon>Sorghinae</taxon>
        <taxon>Sorghum</taxon>
    </lineage>
</organism>